<dbReference type="Proteomes" id="UP000249005">
    <property type="component" value="Chromosome 1"/>
</dbReference>
<accession>A0A2X4U3T4</accession>
<gene>
    <name evidence="2" type="ORF">NCTC12151_00023</name>
</gene>
<dbReference type="EMBL" id="LS483470">
    <property type="protein sequence ID" value="SQI33873.1"/>
    <property type="molecule type" value="Genomic_DNA"/>
</dbReference>
<name>A0A2X4U3T4_9GAMM</name>
<sequence length="478" mass="53502">MQWTRTVLPEEKEPTPPHWWLYPAAFVISFLLFGILTYLMAEGASLPSDAVLLKGFVLPSAFCGMAVVMLVIQSYITKWESYSFRSAFIEVKKSEWQYWGRASIRITACSQYIPVEDLTDRILGSSSDMSLNPNTAMTLKGVPQDALHQYSLSFILNKLIEPMLDEIGGVQKPLTLHFYSSESEVIARSALRQTLERYQLRAIRMEDIHFLTEVPDYQTVYEWQEESPSECHLIVMVDFHRGVTSDKTDGAVSLLLNADDGRGVKENDVYLFRPLKAMESELNRSLTDFLAVEQVKGSENIHLWTANLDDKTSKLLIERVASASPKRSISSITSMNVCLGNISPVHIWCGVVCAVESARRQAANSLIVQKTGENVGCVQISQAPSKAPDNSSYGPSAMGYCYSVMGIVSSLLGFILFTDAYGGLARFGWWIVGFAVASAILALVTFLLRFYVLRNQCQDEWNMAQSRMGYVAKDVEYV</sequence>
<feature type="transmembrane region" description="Helical" evidence="1">
    <location>
        <begin position="20"/>
        <end position="39"/>
    </location>
</feature>
<organism evidence="2 3">
    <name type="scientific">Leminorella richardii</name>
    <dbReference type="NCBI Taxonomy" id="158841"/>
    <lineage>
        <taxon>Bacteria</taxon>
        <taxon>Pseudomonadati</taxon>
        <taxon>Pseudomonadota</taxon>
        <taxon>Gammaproteobacteria</taxon>
        <taxon>Enterobacterales</taxon>
        <taxon>Budviciaceae</taxon>
        <taxon>Leminorella</taxon>
    </lineage>
</organism>
<keyword evidence="1" id="KW-1133">Transmembrane helix</keyword>
<feature type="transmembrane region" description="Helical" evidence="1">
    <location>
        <begin position="51"/>
        <end position="76"/>
    </location>
</feature>
<keyword evidence="1" id="KW-0472">Membrane</keyword>
<dbReference type="OrthoDB" id="6506798at2"/>
<dbReference type="KEGG" id="lri:NCTC12151_00023"/>
<evidence type="ECO:0000256" key="1">
    <source>
        <dbReference type="SAM" id="Phobius"/>
    </source>
</evidence>
<reference evidence="2 3" key="1">
    <citation type="submission" date="2018-06" db="EMBL/GenBank/DDBJ databases">
        <authorList>
            <consortium name="Pathogen Informatics"/>
            <person name="Doyle S."/>
        </authorList>
    </citation>
    <scope>NUCLEOTIDE SEQUENCE [LARGE SCALE GENOMIC DNA]</scope>
    <source>
        <strain evidence="2 3">NCTC12151</strain>
    </source>
</reference>
<evidence type="ECO:0000313" key="2">
    <source>
        <dbReference type="EMBL" id="SQI33873.1"/>
    </source>
</evidence>
<feature type="transmembrane region" description="Helical" evidence="1">
    <location>
        <begin position="429"/>
        <end position="452"/>
    </location>
</feature>
<keyword evidence="3" id="KW-1185">Reference proteome</keyword>
<keyword evidence="1" id="KW-0812">Transmembrane</keyword>
<evidence type="ECO:0000313" key="3">
    <source>
        <dbReference type="Proteomes" id="UP000249005"/>
    </source>
</evidence>
<dbReference type="AlphaFoldDB" id="A0A2X4U3T4"/>
<proteinExistence type="predicted"/>
<feature type="transmembrane region" description="Helical" evidence="1">
    <location>
        <begin position="397"/>
        <end position="417"/>
    </location>
</feature>
<protein>
    <submittedName>
        <fullName evidence="2">Uncharacterized protein</fullName>
    </submittedName>
</protein>
<dbReference type="RefSeq" id="WP_111738739.1">
    <property type="nucleotide sequence ID" value="NZ_LR698987.1"/>
</dbReference>